<reference evidence="2" key="1">
    <citation type="submission" date="2013-08" db="EMBL/GenBank/DDBJ databases">
        <authorList>
            <person name="Mendez C."/>
            <person name="Richter M."/>
            <person name="Ferrer M."/>
            <person name="Sanchez J."/>
        </authorList>
    </citation>
    <scope>NUCLEOTIDE SEQUENCE</scope>
</reference>
<sequence>LNIVAKGHNADHIYLPQINMALAFDLDQYRPVFLKPLEGSVRDVKSLRKVLEEIHFEGILVLDTGFSSQDLAEIMRSGMKFIMPLHRNHEMIDYNMGMGSSFDYRDREIKSGFLNRDGLRIYTFQDQMLMAEESSTFIKMIAEKRRTQKEFDSESDRFGKISILSNVRDDPET</sequence>
<name>T1AQC4_9ZZZZ</name>
<feature type="non-terminal residue" evidence="2">
    <location>
        <position position="1"/>
    </location>
</feature>
<dbReference type="SUPFAM" id="SSF52129">
    <property type="entry name" value="Caspase-like"/>
    <property type="match status" value="1"/>
</dbReference>
<organism evidence="2">
    <name type="scientific">mine drainage metagenome</name>
    <dbReference type="NCBI Taxonomy" id="410659"/>
    <lineage>
        <taxon>unclassified sequences</taxon>
        <taxon>metagenomes</taxon>
        <taxon>ecological metagenomes</taxon>
    </lineage>
</organism>
<accession>T1AQC4</accession>
<protein>
    <submittedName>
        <fullName evidence="2">Transposase (IS4)</fullName>
    </submittedName>
</protein>
<dbReference type="GO" id="GO:0006313">
    <property type="term" value="P:DNA transposition"/>
    <property type="evidence" value="ECO:0007669"/>
    <property type="project" value="InterPro"/>
</dbReference>
<gene>
    <name evidence="2" type="ORF">B1A_09418</name>
</gene>
<dbReference type="GO" id="GO:0003677">
    <property type="term" value="F:DNA binding"/>
    <property type="evidence" value="ECO:0007669"/>
    <property type="project" value="InterPro"/>
</dbReference>
<feature type="non-terminal residue" evidence="2">
    <location>
        <position position="173"/>
    </location>
</feature>
<evidence type="ECO:0000259" key="1">
    <source>
        <dbReference type="Pfam" id="PF01609"/>
    </source>
</evidence>
<reference evidence="2" key="2">
    <citation type="journal article" date="2014" name="ISME J.">
        <title>Microbial stratification in low pH oxic and suboxic macroscopic growths along an acid mine drainage.</title>
        <authorList>
            <person name="Mendez-Garcia C."/>
            <person name="Mesa V."/>
            <person name="Sprenger R.R."/>
            <person name="Richter M."/>
            <person name="Diez M.S."/>
            <person name="Solano J."/>
            <person name="Bargiela R."/>
            <person name="Golyshina O.V."/>
            <person name="Manteca A."/>
            <person name="Ramos J.L."/>
            <person name="Gallego J.R."/>
            <person name="Llorente I."/>
            <person name="Martins Dos Santos V.A."/>
            <person name="Jensen O.N."/>
            <person name="Pelaez A.I."/>
            <person name="Sanchez J."/>
            <person name="Ferrer M."/>
        </authorList>
    </citation>
    <scope>NUCLEOTIDE SEQUENCE</scope>
</reference>
<dbReference type="GO" id="GO:0004803">
    <property type="term" value="F:transposase activity"/>
    <property type="evidence" value="ECO:0007669"/>
    <property type="project" value="InterPro"/>
</dbReference>
<dbReference type="InterPro" id="IPR002559">
    <property type="entry name" value="Transposase_11"/>
</dbReference>
<dbReference type="EMBL" id="AUZX01006713">
    <property type="protein sequence ID" value="EQD62781.1"/>
    <property type="molecule type" value="Genomic_DNA"/>
</dbReference>
<dbReference type="InterPro" id="IPR029030">
    <property type="entry name" value="Caspase-like_dom_sf"/>
</dbReference>
<evidence type="ECO:0000313" key="2">
    <source>
        <dbReference type="EMBL" id="EQD62781.1"/>
    </source>
</evidence>
<feature type="domain" description="Transposase IS4-like" evidence="1">
    <location>
        <begin position="6"/>
        <end position="107"/>
    </location>
</feature>
<dbReference type="Pfam" id="PF01609">
    <property type="entry name" value="DDE_Tnp_1"/>
    <property type="match status" value="1"/>
</dbReference>
<proteinExistence type="predicted"/>
<comment type="caution">
    <text evidence="2">The sequence shown here is derived from an EMBL/GenBank/DDBJ whole genome shotgun (WGS) entry which is preliminary data.</text>
</comment>
<dbReference type="AlphaFoldDB" id="T1AQC4"/>